<feature type="chain" id="PRO_5007438597" description="Secreted protein" evidence="1">
    <location>
        <begin position="18"/>
        <end position="70"/>
    </location>
</feature>
<dbReference type="AlphaFoldDB" id="A0A0V1JNQ6"/>
<gene>
    <name evidence="2" type="ORF">T4B_7185</name>
    <name evidence="3" type="ORF">T4C_4425</name>
</gene>
<proteinExistence type="predicted"/>
<dbReference type="EMBL" id="JYDV01000071">
    <property type="protein sequence ID" value="KRZ36541.1"/>
    <property type="molecule type" value="Genomic_DNA"/>
</dbReference>
<dbReference type="EMBL" id="JYDS01000305">
    <property type="protein sequence ID" value="KRZ16050.1"/>
    <property type="molecule type" value="Genomic_DNA"/>
</dbReference>
<evidence type="ECO:0008006" key="6">
    <source>
        <dbReference type="Google" id="ProtNLM"/>
    </source>
</evidence>
<keyword evidence="4" id="KW-1185">Reference proteome</keyword>
<evidence type="ECO:0000313" key="5">
    <source>
        <dbReference type="Proteomes" id="UP000054826"/>
    </source>
</evidence>
<dbReference type="Proteomes" id="UP000054805">
    <property type="component" value="Unassembled WGS sequence"/>
</dbReference>
<evidence type="ECO:0000313" key="3">
    <source>
        <dbReference type="EMBL" id="KRZ36541.1"/>
    </source>
</evidence>
<accession>A0A0V1JNQ6</accession>
<name>A0A0V1JNQ6_TRIPS</name>
<comment type="caution">
    <text evidence="3">The sequence shown here is derived from an EMBL/GenBank/DDBJ whole genome shotgun (WGS) entry which is preliminary data.</text>
</comment>
<evidence type="ECO:0000313" key="2">
    <source>
        <dbReference type="EMBL" id="KRZ16050.1"/>
    </source>
</evidence>
<reference evidence="4 5" key="1">
    <citation type="submission" date="2015-01" db="EMBL/GenBank/DDBJ databases">
        <title>Evolution of Trichinella species and genotypes.</title>
        <authorList>
            <person name="Korhonen P.K."/>
            <person name="Edoardo P."/>
            <person name="Giuseppe L.R."/>
            <person name="Gasser R.B."/>
        </authorList>
    </citation>
    <scope>NUCLEOTIDE SEQUENCE [LARGE SCALE GENOMIC DNA]</scope>
    <source>
        <strain evidence="3">ISS176</strain>
        <strain evidence="2">ISS588</strain>
    </source>
</reference>
<sequence length="70" mass="7312">MLLVSTVVSFLVGVVHSLSTNQAGKASACSSQMHICLLETLFSEGWSVDAGYVTSPASGHRCTTVTILPD</sequence>
<organism evidence="3 5">
    <name type="scientific">Trichinella pseudospiralis</name>
    <name type="common">Parasitic roundworm</name>
    <dbReference type="NCBI Taxonomy" id="6337"/>
    <lineage>
        <taxon>Eukaryota</taxon>
        <taxon>Metazoa</taxon>
        <taxon>Ecdysozoa</taxon>
        <taxon>Nematoda</taxon>
        <taxon>Enoplea</taxon>
        <taxon>Dorylaimia</taxon>
        <taxon>Trichinellida</taxon>
        <taxon>Trichinellidae</taxon>
        <taxon>Trichinella</taxon>
    </lineage>
</organism>
<protein>
    <recommendedName>
        <fullName evidence="6">Secreted protein</fullName>
    </recommendedName>
</protein>
<evidence type="ECO:0000256" key="1">
    <source>
        <dbReference type="SAM" id="SignalP"/>
    </source>
</evidence>
<dbReference type="Proteomes" id="UP000054826">
    <property type="component" value="Unassembled WGS sequence"/>
</dbReference>
<keyword evidence="1" id="KW-0732">Signal</keyword>
<feature type="signal peptide" evidence="1">
    <location>
        <begin position="1"/>
        <end position="17"/>
    </location>
</feature>
<evidence type="ECO:0000313" key="4">
    <source>
        <dbReference type="Proteomes" id="UP000054805"/>
    </source>
</evidence>